<feature type="domain" description="Major facilitator superfamily (MFS) profile" evidence="8">
    <location>
        <begin position="1"/>
        <end position="389"/>
    </location>
</feature>
<feature type="transmembrane region" description="Helical" evidence="7">
    <location>
        <begin position="272"/>
        <end position="289"/>
    </location>
</feature>
<evidence type="ECO:0000256" key="7">
    <source>
        <dbReference type="SAM" id="Phobius"/>
    </source>
</evidence>
<evidence type="ECO:0000313" key="10">
    <source>
        <dbReference type="Proteomes" id="UP000199520"/>
    </source>
</evidence>
<evidence type="ECO:0000256" key="1">
    <source>
        <dbReference type="ARBA" id="ARBA00004651"/>
    </source>
</evidence>
<dbReference type="InterPro" id="IPR050189">
    <property type="entry name" value="MFS_Efflux_Transporters"/>
</dbReference>
<evidence type="ECO:0000256" key="6">
    <source>
        <dbReference type="ARBA" id="ARBA00023136"/>
    </source>
</evidence>
<keyword evidence="10" id="KW-1185">Reference proteome</keyword>
<feature type="transmembrane region" description="Helical" evidence="7">
    <location>
        <begin position="76"/>
        <end position="95"/>
    </location>
</feature>
<feature type="transmembrane region" description="Helical" evidence="7">
    <location>
        <begin position="207"/>
        <end position="232"/>
    </location>
</feature>
<evidence type="ECO:0000256" key="2">
    <source>
        <dbReference type="ARBA" id="ARBA00022448"/>
    </source>
</evidence>
<dbReference type="Gene3D" id="1.20.1250.20">
    <property type="entry name" value="MFS general substrate transporter like domains"/>
    <property type="match status" value="1"/>
</dbReference>
<feature type="transmembrane region" description="Helical" evidence="7">
    <location>
        <begin position="135"/>
        <end position="159"/>
    </location>
</feature>
<dbReference type="InterPro" id="IPR011701">
    <property type="entry name" value="MFS"/>
</dbReference>
<dbReference type="PANTHER" id="PTHR43124">
    <property type="entry name" value="PURINE EFFLUX PUMP PBUE"/>
    <property type="match status" value="1"/>
</dbReference>
<organism evidence="9 10">
    <name type="scientific">Pelosinus propionicus DSM 13327</name>
    <dbReference type="NCBI Taxonomy" id="1123291"/>
    <lineage>
        <taxon>Bacteria</taxon>
        <taxon>Bacillati</taxon>
        <taxon>Bacillota</taxon>
        <taxon>Negativicutes</taxon>
        <taxon>Selenomonadales</taxon>
        <taxon>Sporomusaceae</taxon>
        <taxon>Pelosinus</taxon>
    </lineage>
</organism>
<keyword evidence="3" id="KW-1003">Cell membrane</keyword>
<feature type="transmembrane region" description="Helical" evidence="7">
    <location>
        <begin position="101"/>
        <end position="123"/>
    </location>
</feature>
<dbReference type="GO" id="GO:0022857">
    <property type="term" value="F:transmembrane transporter activity"/>
    <property type="evidence" value="ECO:0007669"/>
    <property type="project" value="InterPro"/>
</dbReference>
<comment type="subcellular location">
    <subcellularLocation>
        <location evidence="1">Cell membrane</location>
        <topology evidence="1">Multi-pass membrane protein</topology>
    </subcellularLocation>
</comment>
<keyword evidence="4 7" id="KW-0812">Transmembrane</keyword>
<dbReference type="RefSeq" id="WP_090933985.1">
    <property type="nucleotide sequence ID" value="NZ_FOTS01000008.1"/>
</dbReference>
<feature type="transmembrane region" description="Helical" evidence="7">
    <location>
        <begin position="325"/>
        <end position="357"/>
    </location>
</feature>
<dbReference type="Pfam" id="PF07690">
    <property type="entry name" value="MFS_1"/>
    <property type="match status" value="1"/>
</dbReference>
<dbReference type="OrthoDB" id="9812221at2"/>
<keyword evidence="6 7" id="KW-0472">Membrane</keyword>
<dbReference type="PROSITE" id="PS50850">
    <property type="entry name" value="MFS"/>
    <property type="match status" value="1"/>
</dbReference>
<reference evidence="10" key="1">
    <citation type="submission" date="2016-10" db="EMBL/GenBank/DDBJ databases">
        <authorList>
            <person name="Varghese N."/>
            <person name="Submissions S."/>
        </authorList>
    </citation>
    <scope>NUCLEOTIDE SEQUENCE [LARGE SCALE GENOMIC DNA]</scope>
    <source>
        <strain evidence="10">DSM 13327</strain>
    </source>
</reference>
<evidence type="ECO:0000256" key="4">
    <source>
        <dbReference type="ARBA" id="ARBA00022692"/>
    </source>
</evidence>
<name>A0A1I4IKR3_9FIRM</name>
<feature type="transmembrane region" description="Helical" evidence="7">
    <location>
        <begin position="295"/>
        <end position="313"/>
    </location>
</feature>
<protein>
    <submittedName>
        <fullName evidence="9">Predicted arabinose efflux permease, MFS family</fullName>
    </submittedName>
</protein>
<dbReference type="AlphaFoldDB" id="A0A1I4IKR3"/>
<proteinExistence type="predicted"/>
<feature type="transmembrane region" description="Helical" evidence="7">
    <location>
        <begin position="165"/>
        <end position="182"/>
    </location>
</feature>
<dbReference type="InterPro" id="IPR020846">
    <property type="entry name" value="MFS_dom"/>
</dbReference>
<dbReference type="InterPro" id="IPR036259">
    <property type="entry name" value="MFS_trans_sf"/>
</dbReference>
<evidence type="ECO:0000256" key="3">
    <source>
        <dbReference type="ARBA" id="ARBA00022475"/>
    </source>
</evidence>
<sequence>MNEQQHGIITKSAVLSIATLLYTVKMAGPALGAIKQAFPGVSPIMIQQLLTIPPMMMIVGSLVTARLQQVIPKKKILYIGILLQIVCGIMPAFYGDITFMLITRVFFGLGYGMTFPLASSLIADLFEGKERDAMMGYKSAVGAAAGVVFQMLGGFLAAIDWRYNFLGLLILIPIYLMVLYKVPEPEKAPVVKTAAGSRFGGITSTTWFIYAFNMVFNILQYSFITNVALVMASEKIGGPAQAGTVLTIFTVAALIAGVFYGKISQLFKEYTLALAFAFLGAAFLVVAHYNTYEMFLLGAILYGLGFGTYNPEITIRTIKSVDKSVVTVAMSFFVCSMGIGQFGSPFLVYIATILGFVGPKATWMIVAPTCVALCLIMIVTNIFIGSKNKTKKLQG</sequence>
<feature type="transmembrane region" description="Helical" evidence="7">
    <location>
        <begin position="363"/>
        <end position="384"/>
    </location>
</feature>
<keyword evidence="5 7" id="KW-1133">Transmembrane helix</keyword>
<accession>A0A1I4IKR3</accession>
<feature type="transmembrane region" description="Helical" evidence="7">
    <location>
        <begin position="42"/>
        <end position="64"/>
    </location>
</feature>
<gene>
    <name evidence="9" type="ORF">SAMN04490355_1008125</name>
</gene>
<dbReference type="GO" id="GO:0005886">
    <property type="term" value="C:plasma membrane"/>
    <property type="evidence" value="ECO:0007669"/>
    <property type="project" value="UniProtKB-SubCell"/>
</dbReference>
<evidence type="ECO:0000259" key="8">
    <source>
        <dbReference type="PROSITE" id="PS50850"/>
    </source>
</evidence>
<evidence type="ECO:0000256" key="5">
    <source>
        <dbReference type="ARBA" id="ARBA00022989"/>
    </source>
</evidence>
<feature type="transmembrane region" description="Helical" evidence="7">
    <location>
        <begin position="238"/>
        <end position="260"/>
    </location>
</feature>
<dbReference type="PANTHER" id="PTHR43124:SF3">
    <property type="entry name" value="CHLORAMPHENICOL EFFLUX PUMP RV0191"/>
    <property type="match status" value="1"/>
</dbReference>
<dbReference type="Proteomes" id="UP000199520">
    <property type="component" value="Unassembled WGS sequence"/>
</dbReference>
<keyword evidence="2" id="KW-0813">Transport</keyword>
<dbReference type="EMBL" id="FOTS01000008">
    <property type="protein sequence ID" value="SFL54884.1"/>
    <property type="molecule type" value="Genomic_DNA"/>
</dbReference>
<dbReference type="SUPFAM" id="SSF103473">
    <property type="entry name" value="MFS general substrate transporter"/>
    <property type="match status" value="1"/>
</dbReference>
<dbReference type="STRING" id="1123291.SAMN04490355_1008125"/>
<evidence type="ECO:0000313" key="9">
    <source>
        <dbReference type="EMBL" id="SFL54884.1"/>
    </source>
</evidence>